<gene>
    <name evidence="1" type="ORF">FGRAMPH1_01T03825</name>
</gene>
<organism evidence="1 3">
    <name type="scientific">Gibberella zeae (strain ATCC MYA-4620 / CBS 123657 / FGSC 9075 / NRRL 31084 / PH-1)</name>
    <name type="common">Wheat head blight fungus</name>
    <name type="synonym">Fusarium graminearum</name>
    <dbReference type="NCBI Taxonomy" id="229533"/>
    <lineage>
        <taxon>Eukaryota</taxon>
        <taxon>Fungi</taxon>
        <taxon>Dikarya</taxon>
        <taxon>Ascomycota</taxon>
        <taxon>Pezizomycotina</taxon>
        <taxon>Sordariomycetes</taxon>
        <taxon>Hypocreomycetidae</taxon>
        <taxon>Hypocreales</taxon>
        <taxon>Nectriaceae</taxon>
        <taxon>Fusarium</taxon>
    </lineage>
</organism>
<dbReference type="AlphaFoldDB" id="A0A098D464"/>
<dbReference type="EMBL" id="HG970332">
    <property type="protein sequence ID" value="CEF73718.1"/>
    <property type="molecule type" value="Genomic_DNA"/>
</dbReference>
<reference evidence="2 3" key="2">
    <citation type="journal article" date="2010" name="Nature">
        <title>Comparative genomics reveals mobile pathogenicity chromosomes in Fusarium.</title>
        <authorList>
            <person name="Ma L.J."/>
            <person name="van der Does H.C."/>
            <person name="Borkovich K.A."/>
            <person name="Coleman J.J."/>
            <person name="Daboussi M.J."/>
            <person name="Di Pietro A."/>
            <person name="Dufresne M."/>
            <person name="Freitag M."/>
            <person name="Grabherr M."/>
            <person name="Henrissat B."/>
            <person name="Houterman P.M."/>
            <person name="Kang S."/>
            <person name="Shim W.B."/>
            <person name="Woloshuk C."/>
            <person name="Xie X."/>
            <person name="Xu J.R."/>
            <person name="Antoniw J."/>
            <person name="Baker S.E."/>
            <person name="Bluhm B.H."/>
            <person name="Breakspear A."/>
            <person name="Brown D.W."/>
            <person name="Butchko R.A."/>
            <person name="Chapman S."/>
            <person name="Coulson R."/>
            <person name="Coutinho P.M."/>
            <person name="Danchin E.G."/>
            <person name="Diener A."/>
            <person name="Gale L.R."/>
            <person name="Gardiner D.M."/>
            <person name="Goff S."/>
            <person name="Hammond-Kosack K.E."/>
            <person name="Hilburn K."/>
            <person name="Hua-Van A."/>
            <person name="Jonkers W."/>
            <person name="Kazan K."/>
            <person name="Kodira C.D."/>
            <person name="Koehrsen M."/>
            <person name="Kumar L."/>
            <person name="Lee Y.H."/>
            <person name="Li L."/>
            <person name="Manners J.M."/>
            <person name="Miranda-Saavedra D."/>
            <person name="Mukherjee M."/>
            <person name="Park G."/>
            <person name="Park J."/>
            <person name="Park S.Y."/>
            <person name="Proctor R.H."/>
            <person name="Regev A."/>
            <person name="Ruiz-Roldan M.C."/>
            <person name="Sain D."/>
            <person name="Sakthikumar S."/>
            <person name="Sykes S."/>
            <person name="Schwartz D.C."/>
            <person name="Turgeon B.G."/>
            <person name="Wapinski I."/>
            <person name="Yoder O."/>
            <person name="Young S."/>
            <person name="Zeng Q."/>
            <person name="Zhou S."/>
            <person name="Galagan J."/>
            <person name="Cuomo C.A."/>
            <person name="Kistler H.C."/>
            <person name="Rep M."/>
        </authorList>
    </citation>
    <scope>GENOME REANNOTATION</scope>
    <source>
        <strain evidence="3">ATCC MYA-4620 / CBS 123657 / FGSC 9075 / NRRL 31084 / PH-1</strain>
        <strain evidence="2">PH-1 / ATCC MYA-4620 / FGSC 9075 / NRRL 31084</strain>
    </source>
</reference>
<reference evidence="2" key="4">
    <citation type="submission" date="2017-01" db="UniProtKB">
        <authorList>
            <consortium name="EnsemblFungi"/>
        </authorList>
    </citation>
    <scope>IDENTIFICATION</scope>
    <source>
        <strain evidence="2">PH-1 / ATCC MYA-4620 / FGSC 9075 / NRRL 31084</strain>
    </source>
</reference>
<evidence type="ECO:0000313" key="1">
    <source>
        <dbReference type="EMBL" id="CEF73718.1"/>
    </source>
</evidence>
<dbReference type="VEuPathDB" id="FungiDB:FGRAMPH1_01G03825"/>
<sequence length="68" mass="8034">MIPSHTYGYSNRKSFPNWEKLPRWSSSPISHEDPALHRMDFCSVLVRLSKPRNDSGRSYWQIPKEEEA</sequence>
<dbReference type="InParanoid" id="A0A098D464"/>
<evidence type="ECO:0000313" key="3">
    <source>
        <dbReference type="Proteomes" id="UP000070720"/>
    </source>
</evidence>
<evidence type="ECO:0000313" key="2">
    <source>
        <dbReference type="EnsemblFungi" id="CEF73718"/>
    </source>
</evidence>
<keyword evidence="3" id="KW-1185">Reference proteome</keyword>
<protein>
    <submittedName>
        <fullName evidence="1">Chromosome 1, complete genome</fullName>
    </submittedName>
</protein>
<name>A0A098D464_GIBZE</name>
<dbReference type="Proteomes" id="UP000070720">
    <property type="component" value="Chromosome 1"/>
</dbReference>
<accession>A0A0E0RR43</accession>
<proteinExistence type="predicted"/>
<reference evidence="1 3" key="3">
    <citation type="journal article" date="2015" name="BMC Genomics">
        <title>The completed genome sequence of the pathogenic ascomycete fungus Fusarium graminearum.</title>
        <authorList>
            <person name="King R."/>
            <person name="Urban M."/>
            <person name="Hammond-Kosack M.C."/>
            <person name="Hassani-Pak K."/>
            <person name="Hammond-Kosack K.E."/>
        </authorList>
    </citation>
    <scope>NUCLEOTIDE SEQUENCE [LARGE SCALE GENOMIC DNA]</scope>
    <source>
        <strain evidence="3">ATCC MYA-4620 / CBS 123657 / FGSC 9075 / NRRL 31084 / PH-1</strain>
        <strain evidence="1">PH-1</strain>
    </source>
</reference>
<reference evidence="2 3" key="1">
    <citation type="journal article" date="2007" name="Science">
        <title>The Fusarium graminearum genome reveals a link between localized polymorphism and pathogen specialization.</title>
        <authorList>
            <person name="Cuomo C.A."/>
            <person name="Gueldener U."/>
            <person name="Xu J.-R."/>
            <person name="Trail F."/>
            <person name="Turgeon B.G."/>
            <person name="Di Pietro A."/>
            <person name="Walton J.D."/>
            <person name="Ma L.-J."/>
            <person name="Baker S.E."/>
            <person name="Rep M."/>
            <person name="Adam G."/>
            <person name="Antoniw J."/>
            <person name="Baldwin T."/>
            <person name="Calvo S.E."/>
            <person name="Chang Y.-L."/>
            <person name="DeCaprio D."/>
            <person name="Gale L.R."/>
            <person name="Gnerre S."/>
            <person name="Goswami R.S."/>
            <person name="Hammond-Kosack K."/>
            <person name="Harris L.J."/>
            <person name="Hilburn K."/>
            <person name="Kennell J.C."/>
            <person name="Kroken S."/>
            <person name="Magnuson J.K."/>
            <person name="Mannhaupt G."/>
            <person name="Mauceli E.W."/>
            <person name="Mewes H.-W."/>
            <person name="Mitterbauer R."/>
            <person name="Muehlbauer G."/>
            <person name="Muensterkoetter M."/>
            <person name="Nelson D."/>
            <person name="O'Donnell K."/>
            <person name="Ouellet T."/>
            <person name="Qi W."/>
            <person name="Quesneville H."/>
            <person name="Roncero M.I.G."/>
            <person name="Seong K.-Y."/>
            <person name="Tetko I.V."/>
            <person name="Urban M."/>
            <person name="Waalwijk C."/>
            <person name="Ward T.J."/>
            <person name="Yao J."/>
            <person name="Birren B.W."/>
            <person name="Kistler H.C."/>
        </authorList>
    </citation>
    <scope>NUCLEOTIDE SEQUENCE [LARGE SCALE GENOMIC DNA]</scope>
    <source>
        <strain evidence="3">ATCC MYA-4620 / CBS 123657 / FGSC 9075 / NRRL 31084 / PH-1</strain>
        <strain evidence="2">PH-1 / ATCC MYA-4620 / FGSC 9075 / NRRL 31084</strain>
    </source>
</reference>
<dbReference type="EnsemblFungi" id="CEF73718">
    <property type="protein sequence ID" value="CEF73718"/>
    <property type="gene ID" value="FGRRES_20045"/>
</dbReference>
<accession>A0A098D464</accession>